<dbReference type="InterPro" id="IPR010043">
    <property type="entry name" value="UTase/UR"/>
</dbReference>
<dbReference type="PROSITE" id="PS51831">
    <property type="entry name" value="HD"/>
    <property type="match status" value="1"/>
</dbReference>
<dbReference type="SUPFAM" id="SSF109604">
    <property type="entry name" value="HD-domain/PDEase-like"/>
    <property type="match status" value="1"/>
</dbReference>
<reference evidence="9" key="1">
    <citation type="submission" date="2020-05" db="EMBL/GenBank/DDBJ databases">
        <authorList>
            <person name="Chiriac C."/>
            <person name="Salcher M."/>
            <person name="Ghai R."/>
            <person name="Kavagutti S V."/>
        </authorList>
    </citation>
    <scope>NUCLEOTIDE SEQUENCE</scope>
</reference>
<dbReference type="InterPro" id="IPR045865">
    <property type="entry name" value="ACT-like_dom_sf"/>
</dbReference>
<dbReference type="HAMAP" id="MF_00277">
    <property type="entry name" value="PII_uridylyl_transf"/>
    <property type="match status" value="1"/>
</dbReference>
<evidence type="ECO:0000256" key="2">
    <source>
        <dbReference type="ARBA" id="ARBA00022695"/>
    </source>
</evidence>
<organism evidence="9">
    <name type="scientific">freshwater metagenome</name>
    <dbReference type="NCBI Taxonomy" id="449393"/>
    <lineage>
        <taxon>unclassified sequences</taxon>
        <taxon>metagenomes</taxon>
        <taxon>ecological metagenomes</taxon>
    </lineage>
</organism>
<dbReference type="GO" id="GO:0008773">
    <property type="term" value="F:[protein-PII] uridylyltransferase activity"/>
    <property type="evidence" value="ECO:0007669"/>
    <property type="project" value="InterPro"/>
</dbReference>
<dbReference type="NCBIfam" id="NF002895">
    <property type="entry name" value="PRK03381.1"/>
    <property type="match status" value="1"/>
</dbReference>
<dbReference type="Pfam" id="PF08335">
    <property type="entry name" value="GlnD_UR_UTase"/>
    <property type="match status" value="1"/>
</dbReference>
<dbReference type="PANTHER" id="PTHR47320:SF1">
    <property type="entry name" value="BIFUNCTIONAL URIDYLYLTRANSFERASE_URIDYLYL-REMOVING ENZYME"/>
    <property type="match status" value="1"/>
</dbReference>
<dbReference type="Pfam" id="PF01966">
    <property type="entry name" value="HD"/>
    <property type="match status" value="1"/>
</dbReference>
<evidence type="ECO:0000259" key="7">
    <source>
        <dbReference type="PROSITE" id="PS51671"/>
    </source>
</evidence>
<dbReference type="SUPFAM" id="SSF81593">
    <property type="entry name" value="Nucleotidyltransferase substrate binding subunit/domain"/>
    <property type="match status" value="1"/>
</dbReference>
<dbReference type="PIRSF" id="PIRSF006288">
    <property type="entry name" value="PII_uridyltransf"/>
    <property type="match status" value="1"/>
</dbReference>
<evidence type="ECO:0000256" key="5">
    <source>
        <dbReference type="ARBA" id="ARBA00022842"/>
    </source>
</evidence>
<dbReference type="CDD" id="cd05401">
    <property type="entry name" value="NT_GlnE_GlnD_like"/>
    <property type="match status" value="1"/>
</dbReference>
<protein>
    <submittedName>
        <fullName evidence="9">Unannotated protein</fullName>
    </submittedName>
</protein>
<proteinExistence type="inferred from homology"/>
<dbReference type="InterPro" id="IPR006674">
    <property type="entry name" value="HD_domain"/>
</dbReference>
<feature type="domain" description="HD" evidence="8">
    <location>
        <begin position="407"/>
        <end position="511"/>
    </location>
</feature>
<dbReference type="InterPro" id="IPR002912">
    <property type="entry name" value="ACT_dom"/>
</dbReference>
<dbReference type="PANTHER" id="PTHR47320">
    <property type="entry name" value="BIFUNCTIONAL URIDYLYLTRANSFERASE/URIDYLYL-REMOVING ENZYME"/>
    <property type="match status" value="1"/>
</dbReference>
<dbReference type="Gene3D" id="1.10.3090.10">
    <property type="entry name" value="cca-adding enzyme, domain 2"/>
    <property type="match status" value="1"/>
</dbReference>
<dbReference type="CDD" id="cd04900">
    <property type="entry name" value="ACT_UUR-like_1"/>
    <property type="match status" value="1"/>
</dbReference>
<keyword evidence="3" id="KW-0677">Repeat</keyword>
<keyword evidence="6" id="KW-0511">Multifunctional enzyme</keyword>
<evidence type="ECO:0000256" key="4">
    <source>
        <dbReference type="ARBA" id="ARBA00022801"/>
    </source>
</evidence>
<sequence>MTSQLDRRALLDNASVRGFVFCRALAACIDEWIIGLWNAADTPVKGAALVAVGGYGRAELSPGSDIDLYLIHDAGVDITGLADQLWYPIWDEGIKLGHAVRTVKETIALASDDLDTATAVLSVRFLAGDESLADQLREKGLAAWQKRSKRWLAELDERISQRHEQAGEVAFLLEPDLKDGRGGMRDVHGIRWAELAGIPLLPGDDDAIRDAYELVLSARVELHRRTGRHSDILLLEEQDAVAEALGFPDADALMHELSAAARTIAWVSDELWARVGLSLEGSSLRRRLSRDKELAPGVLLQDGAVTLAPGADPSSDPYLVLRVAVAAAQADARIDRATLGRLTDAAPIPQPWPDEARRLFVELFLAGRPAVGVVETLDQKGLWEPILPEWAVIRCRPQRNAYHRFTIDRHLCEAAANAAALVDRVDRADLLVVGTLLHDIGKGRPGDHTEVGVDLVAEIGPRMGFDAADTAMLQQMVRHHLLLPDVATRRDLSDDGTIAHVAEAAGDLRCLRLLDALTEADSLATGPAAWGSWKQELVGVLVDRVSHVLAGGSVADATDSGFPTPYQRELLAQGRRILEGVDDQLIVVSPDRTGLFARVAGVLSLNGLAVMEAAAYSDGNGMALEQFRVQSTFDNEIHWDRVVRELEKGLDGRLALEARLAERRRTYYRPRRLPGLVKHPEVIIDNQLSHEATVFEVRAPDSMGVLWRITRAFNDLDLDITSAKIQTLGPAAVDSFYVRDSTGSKILDPGYLEEIKRALLFAIDGSDIG</sequence>
<evidence type="ECO:0000256" key="1">
    <source>
        <dbReference type="ARBA" id="ARBA00022679"/>
    </source>
</evidence>
<evidence type="ECO:0000259" key="8">
    <source>
        <dbReference type="PROSITE" id="PS51831"/>
    </source>
</evidence>
<feature type="domain" description="ACT" evidence="7">
    <location>
        <begin position="584"/>
        <end position="663"/>
    </location>
</feature>
<dbReference type="SMART" id="SM00471">
    <property type="entry name" value="HDc"/>
    <property type="match status" value="1"/>
</dbReference>
<keyword evidence="5" id="KW-0460">Magnesium</keyword>
<keyword evidence="2" id="KW-0548">Nucleotidyltransferase</keyword>
<evidence type="ECO:0000256" key="6">
    <source>
        <dbReference type="ARBA" id="ARBA00023268"/>
    </source>
</evidence>
<feature type="domain" description="ACT" evidence="7">
    <location>
        <begin position="694"/>
        <end position="769"/>
    </location>
</feature>
<dbReference type="AlphaFoldDB" id="A0A6J5YLE0"/>
<evidence type="ECO:0000313" key="9">
    <source>
        <dbReference type="EMBL" id="CAB4324508.1"/>
    </source>
</evidence>
<dbReference type="SUPFAM" id="SSF81301">
    <property type="entry name" value="Nucleotidyltransferase"/>
    <property type="match status" value="1"/>
</dbReference>
<dbReference type="InterPro" id="IPR003607">
    <property type="entry name" value="HD/PDEase_dom"/>
</dbReference>
<dbReference type="InterPro" id="IPR043519">
    <property type="entry name" value="NT_sf"/>
</dbReference>
<keyword evidence="1" id="KW-0808">Transferase</keyword>
<name>A0A6J5YLE0_9ZZZZ</name>
<dbReference type="GO" id="GO:0016787">
    <property type="term" value="F:hydrolase activity"/>
    <property type="evidence" value="ECO:0007669"/>
    <property type="project" value="UniProtKB-KW"/>
</dbReference>
<gene>
    <name evidence="9" type="ORF">UFOPK1392_02282</name>
</gene>
<keyword evidence="4" id="KW-0378">Hydrolase</keyword>
<dbReference type="PROSITE" id="PS51671">
    <property type="entry name" value="ACT"/>
    <property type="match status" value="2"/>
</dbReference>
<dbReference type="EMBL" id="CAEMXZ010000160">
    <property type="protein sequence ID" value="CAB4324508.1"/>
    <property type="molecule type" value="Genomic_DNA"/>
</dbReference>
<dbReference type="CDD" id="cd04899">
    <property type="entry name" value="ACT_ACR-UUR-like_2"/>
    <property type="match status" value="1"/>
</dbReference>
<dbReference type="SUPFAM" id="SSF55021">
    <property type="entry name" value="ACT-like"/>
    <property type="match status" value="2"/>
</dbReference>
<dbReference type="InterPro" id="IPR013546">
    <property type="entry name" value="PII_UdlTrfase/GS_AdlTrfase"/>
</dbReference>
<accession>A0A6J5YLE0</accession>
<evidence type="ECO:0000256" key="3">
    <source>
        <dbReference type="ARBA" id="ARBA00022737"/>
    </source>
</evidence>